<dbReference type="PATRIC" id="fig|1679170.3.peg.455"/>
<dbReference type="EMBL" id="LFZW01000001">
    <property type="protein sequence ID" value="KMY48490.1"/>
    <property type="molecule type" value="Genomic_DNA"/>
</dbReference>
<dbReference type="Gene3D" id="3.40.109.10">
    <property type="entry name" value="NADH Oxidase"/>
    <property type="match status" value="1"/>
</dbReference>
<dbReference type="SUPFAM" id="SSF55469">
    <property type="entry name" value="FMN-dependent nitroreductase-like"/>
    <property type="match status" value="1"/>
</dbReference>
<name>A0A0K9GPC0_9BACI</name>
<feature type="domain" description="Nitroreductase" evidence="9">
    <location>
        <begin position="7"/>
        <end position="165"/>
    </location>
</feature>
<evidence type="ECO:0000313" key="11">
    <source>
        <dbReference type="Proteomes" id="UP000037146"/>
    </source>
</evidence>
<evidence type="ECO:0000256" key="1">
    <source>
        <dbReference type="ARBA" id="ARBA00007118"/>
    </source>
</evidence>
<dbReference type="InterPro" id="IPR029479">
    <property type="entry name" value="Nitroreductase"/>
</dbReference>
<dbReference type="PIRSF" id="PIRSF000232">
    <property type="entry name" value="YdjA"/>
    <property type="match status" value="1"/>
</dbReference>
<keyword evidence="3 7" id="KW-0288">FMN</keyword>
<organism evidence="10 11">
    <name type="scientific">Peribacillus loiseleuriae</name>
    <dbReference type="NCBI Taxonomy" id="1679170"/>
    <lineage>
        <taxon>Bacteria</taxon>
        <taxon>Bacillati</taxon>
        <taxon>Bacillota</taxon>
        <taxon>Bacilli</taxon>
        <taxon>Bacillales</taxon>
        <taxon>Bacillaceae</taxon>
        <taxon>Peribacillus</taxon>
    </lineage>
</organism>
<evidence type="ECO:0000259" key="9">
    <source>
        <dbReference type="Pfam" id="PF00881"/>
    </source>
</evidence>
<feature type="binding site" description="in other chain" evidence="8">
    <location>
        <begin position="10"/>
        <end position="12"/>
    </location>
    <ligand>
        <name>FMN</name>
        <dbReference type="ChEBI" id="CHEBI:58210"/>
        <note>ligand shared between dimeric partners</note>
    </ligand>
</feature>
<gene>
    <name evidence="10" type="ORF">AC625_02310</name>
</gene>
<keyword evidence="6 7" id="KW-0520">NAD</keyword>
<proteinExistence type="inferred from homology"/>
<dbReference type="AlphaFoldDB" id="A0A0K9GPC0"/>
<dbReference type="InterPro" id="IPR052530">
    <property type="entry name" value="NAD(P)H_nitroreductase"/>
</dbReference>
<feature type="binding site" evidence="8">
    <location>
        <position position="39"/>
    </location>
    <ligand>
        <name>FMN</name>
        <dbReference type="ChEBI" id="CHEBI:58210"/>
        <note>ligand shared between dimeric partners</note>
    </ligand>
</feature>
<evidence type="ECO:0000256" key="8">
    <source>
        <dbReference type="PIRSR" id="PIRSR000232-1"/>
    </source>
</evidence>
<comment type="cofactor">
    <cofactor evidence="8">
        <name>FMN</name>
        <dbReference type="ChEBI" id="CHEBI:58210"/>
    </cofactor>
    <text evidence="8">Binds 1 FMN per subunit.</text>
</comment>
<evidence type="ECO:0000256" key="3">
    <source>
        <dbReference type="ARBA" id="ARBA00022643"/>
    </source>
</evidence>
<reference evidence="11" key="1">
    <citation type="submission" date="2015-07" db="EMBL/GenBank/DDBJ databases">
        <title>Genome sequencing project for genomic taxonomy and phylogenomics of Bacillus-like bacteria.</title>
        <authorList>
            <person name="Liu B."/>
            <person name="Wang J."/>
            <person name="Zhu Y."/>
            <person name="Liu G."/>
            <person name="Chen Q."/>
            <person name="Chen Z."/>
            <person name="Lan J."/>
            <person name="Che J."/>
            <person name="Ge C."/>
            <person name="Shi H."/>
            <person name="Pan Z."/>
            <person name="Liu X."/>
        </authorList>
    </citation>
    <scope>NUCLEOTIDE SEQUENCE [LARGE SCALE GENOMIC DNA]</scope>
    <source>
        <strain evidence="11">FJAT-27997</strain>
    </source>
</reference>
<keyword evidence="5 7" id="KW-0560">Oxidoreductase</keyword>
<keyword evidence="4 7" id="KW-0521">NADP</keyword>
<evidence type="ECO:0000256" key="2">
    <source>
        <dbReference type="ARBA" id="ARBA00022630"/>
    </source>
</evidence>
<evidence type="ECO:0000256" key="5">
    <source>
        <dbReference type="ARBA" id="ARBA00023002"/>
    </source>
</evidence>
<evidence type="ECO:0000313" key="10">
    <source>
        <dbReference type="EMBL" id="KMY48490.1"/>
    </source>
</evidence>
<dbReference type="GO" id="GO:0016491">
    <property type="term" value="F:oxidoreductase activity"/>
    <property type="evidence" value="ECO:0007669"/>
    <property type="project" value="UniProtKB-UniRule"/>
</dbReference>
<dbReference type="InterPro" id="IPR000415">
    <property type="entry name" value="Nitroreductase-like"/>
</dbReference>
<keyword evidence="11" id="KW-1185">Reference proteome</keyword>
<feature type="binding site" description="in other chain" evidence="8">
    <location>
        <begin position="134"/>
        <end position="136"/>
    </location>
    <ligand>
        <name>FMN</name>
        <dbReference type="ChEBI" id="CHEBI:58210"/>
        <note>ligand shared between dimeric partners</note>
    </ligand>
</feature>
<accession>A0A0K9GPC0</accession>
<keyword evidence="2 7" id="KW-0285">Flavoprotein</keyword>
<dbReference type="PANTHER" id="PTHR43821">
    <property type="entry name" value="NAD(P)H NITROREDUCTASE YDJA-RELATED"/>
    <property type="match status" value="1"/>
</dbReference>
<comment type="similarity">
    <text evidence="1 7">Belongs to the nitroreductase family.</text>
</comment>
<comment type="caution">
    <text evidence="10">The sequence shown here is derived from an EMBL/GenBank/DDBJ whole genome shotgun (WGS) entry which is preliminary data.</text>
</comment>
<dbReference type="Pfam" id="PF00881">
    <property type="entry name" value="Nitroreductase"/>
    <property type="match status" value="1"/>
</dbReference>
<sequence length="185" mass="20820">MSLSTIIKERRTVKRYKDTPVSVELIQDLLETAVWAPNHKMTQPWRFIFVQGDSLISLAEAARAAAMAKEKDPAKKEAAGQREFNKISTPPSILLAVMKEDPNPVTREEDFAAISCVIHNFTLLAWEQGLGTFWATYATIFAKQFREACGVQLGEKIVGSIHVGYPDMIPNPRERKSIEEIFTIL</sequence>
<dbReference type="OrthoDB" id="9804207at2"/>
<evidence type="ECO:0000256" key="7">
    <source>
        <dbReference type="PIRNR" id="PIRNR000232"/>
    </source>
</evidence>
<dbReference type="Proteomes" id="UP000037146">
    <property type="component" value="Unassembled WGS sequence"/>
</dbReference>
<dbReference type="EC" id="1.-.-.-" evidence="7"/>
<protein>
    <recommendedName>
        <fullName evidence="7">Putative NAD(P)H nitroreductase</fullName>
        <ecNumber evidence="7">1.-.-.-</ecNumber>
    </recommendedName>
</protein>
<dbReference type="InterPro" id="IPR026021">
    <property type="entry name" value="YdjA-like"/>
</dbReference>
<dbReference type="PANTHER" id="PTHR43821:SF1">
    <property type="entry name" value="NAD(P)H NITROREDUCTASE YDJA-RELATED"/>
    <property type="match status" value="1"/>
</dbReference>
<evidence type="ECO:0000256" key="4">
    <source>
        <dbReference type="ARBA" id="ARBA00022857"/>
    </source>
</evidence>
<evidence type="ECO:0000256" key="6">
    <source>
        <dbReference type="ARBA" id="ARBA00023027"/>
    </source>
</evidence>
<dbReference type="CDD" id="cd02135">
    <property type="entry name" value="YdjA-like"/>
    <property type="match status" value="1"/>
</dbReference>
<dbReference type="STRING" id="1679170.AC625_02310"/>
<dbReference type="RefSeq" id="WP_049679815.1">
    <property type="nucleotide sequence ID" value="NZ_LFZW01000001.1"/>
</dbReference>